<evidence type="ECO:0000313" key="5">
    <source>
        <dbReference type="EMBL" id="KAE9097853.1"/>
    </source>
</evidence>
<name>A0A6A3YA15_9STRA</name>
<dbReference type="Proteomes" id="UP000440367">
    <property type="component" value="Unassembled WGS sequence"/>
</dbReference>
<dbReference type="Proteomes" id="UP000460718">
    <property type="component" value="Unassembled WGS sequence"/>
</dbReference>
<evidence type="ECO:0000313" key="9">
    <source>
        <dbReference type="EMBL" id="KAE9214817.1"/>
    </source>
</evidence>
<evidence type="ECO:0000313" key="17">
    <source>
        <dbReference type="Proteomes" id="UP000441208"/>
    </source>
</evidence>
<dbReference type="EMBL" id="QXGC01001064">
    <property type="protein sequence ID" value="KAE9212292.1"/>
    <property type="molecule type" value="Genomic_DNA"/>
</dbReference>
<evidence type="ECO:0000313" key="6">
    <source>
        <dbReference type="EMBL" id="KAE9132778.1"/>
    </source>
</evidence>
<comment type="caution">
    <text evidence="9">The sequence shown here is derived from an EMBL/GenBank/DDBJ whole genome shotgun (WGS) entry which is preliminary data.</text>
</comment>
<organism evidence="9 15">
    <name type="scientific">Phytophthora fragariae</name>
    <dbReference type="NCBI Taxonomy" id="53985"/>
    <lineage>
        <taxon>Eukaryota</taxon>
        <taxon>Sar</taxon>
        <taxon>Stramenopiles</taxon>
        <taxon>Oomycota</taxon>
        <taxon>Peronosporomycetes</taxon>
        <taxon>Peronosporales</taxon>
        <taxon>Peronosporaceae</taxon>
        <taxon>Phytophthora</taxon>
    </lineage>
</organism>
<dbReference type="Proteomes" id="UP000433483">
    <property type="component" value="Unassembled WGS sequence"/>
</dbReference>
<dbReference type="Proteomes" id="UP000441208">
    <property type="component" value="Unassembled WGS sequence"/>
</dbReference>
<feature type="region of interest" description="Disordered" evidence="1">
    <location>
        <begin position="72"/>
        <end position="91"/>
    </location>
</feature>
<evidence type="ECO:0000313" key="21">
    <source>
        <dbReference type="Proteomes" id="UP000488956"/>
    </source>
</evidence>
<evidence type="ECO:0000313" key="13">
    <source>
        <dbReference type="Proteomes" id="UP000433483"/>
    </source>
</evidence>
<evidence type="ECO:0000313" key="15">
    <source>
        <dbReference type="Proteomes" id="UP000440367"/>
    </source>
</evidence>
<dbReference type="Proteomes" id="UP000488956">
    <property type="component" value="Unassembled WGS sequence"/>
</dbReference>
<dbReference type="EMBL" id="QXGB01001042">
    <property type="protein sequence ID" value="KAE9198346.1"/>
    <property type="molecule type" value="Genomic_DNA"/>
</dbReference>
<dbReference type="EMBL" id="QXGF01001125">
    <property type="protein sequence ID" value="KAE8932374.1"/>
    <property type="molecule type" value="Genomic_DNA"/>
</dbReference>
<evidence type="ECO:0000313" key="16">
    <source>
        <dbReference type="Proteomes" id="UP000440732"/>
    </source>
</evidence>
<evidence type="ECO:0000313" key="8">
    <source>
        <dbReference type="EMBL" id="KAE9212292.1"/>
    </source>
</evidence>
<evidence type="ECO:0000313" key="18">
    <source>
        <dbReference type="Proteomes" id="UP000460718"/>
    </source>
</evidence>
<evidence type="ECO:0000313" key="12">
    <source>
        <dbReference type="Proteomes" id="UP000429523"/>
    </source>
</evidence>
<dbReference type="EMBL" id="QXGD01001098">
    <property type="protein sequence ID" value="KAE9214817.1"/>
    <property type="molecule type" value="Genomic_DNA"/>
</dbReference>
<sequence length="91" mass="9219">MPSPHALSVACRVACRVSSAVAAHGCATFNGESPLPTLEMPARPKQALEVTCVSGSSPLFLQLATTGSTKLTWKSPPESATRVGLGATGPA</sequence>
<dbReference type="EMBL" id="QXFY01001098">
    <property type="protein sequence ID" value="KAE9328341.1"/>
    <property type="molecule type" value="Genomic_DNA"/>
</dbReference>
<accession>A0A6A3YA15</accession>
<evidence type="ECO:0000313" key="3">
    <source>
        <dbReference type="EMBL" id="KAE8997085.1"/>
    </source>
</evidence>
<dbReference type="EMBL" id="QXFX01001082">
    <property type="protein sequence ID" value="KAE9097126.1"/>
    <property type="molecule type" value="Genomic_DNA"/>
</dbReference>
<evidence type="ECO:0000313" key="4">
    <source>
        <dbReference type="EMBL" id="KAE9097126.1"/>
    </source>
</evidence>
<evidence type="ECO:0000313" key="11">
    <source>
        <dbReference type="EMBL" id="KAE9328341.1"/>
    </source>
</evidence>
<reference evidence="12 13" key="1">
    <citation type="submission" date="2018-08" db="EMBL/GenBank/DDBJ databases">
        <title>Genomic investigation of the strawberry pathogen Phytophthora fragariae indicates pathogenicity is determined by transcriptional variation in three key races.</title>
        <authorList>
            <person name="Adams T.M."/>
            <person name="Armitage A.D."/>
            <person name="Sobczyk M.K."/>
            <person name="Bates H.J."/>
            <person name="Dunwell J.M."/>
            <person name="Nellist C.F."/>
            <person name="Harrison R.J."/>
        </authorList>
    </citation>
    <scope>NUCLEOTIDE SEQUENCE [LARGE SCALE GENOMIC DNA]</scope>
    <source>
        <strain evidence="10 14">A4</strain>
        <strain evidence="9 15">BC-1</strain>
        <strain evidence="8 19">BC-23</strain>
        <strain evidence="7 13">NOV-27</strain>
        <strain evidence="6 16">NOV-5</strain>
        <strain evidence="5 17">NOV-71</strain>
        <strain evidence="11 20">NOV-77</strain>
        <strain evidence="2 12">NOV-9</strain>
        <strain evidence="4 21">ONT-3</strain>
        <strain evidence="3 18">SCRP245</strain>
    </source>
</reference>
<evidence type="ECO:0000313" key="2">
    <source>
        <dbReference type="EMBL" id="KAE8932374.1"/>
    </source>
</evidence>
<evidence type="ECO:0000313" key="20">
    <source>
        <dbReference type="Proteomes" id="UP000486351"/>
    </source>
</evidence>
<dbReference type="Proteomes" id="UP000437068">
    <property type="component" value="Unassembled WGS sequence"/>
</dbReference>
<dbReference type="Proteomes" id="UP000476176">
    <property type="component" value="Unassembled WGS sequence"/>
</dbReference>
<dbReference type="AlphaFoldDB" id="A0A6A3YA15"/>
<evidence type="ECO:0000313" key="7">
    <source>
        <dbReference type="EMBL" id="KAE9198346.1"/>
    </source>
</evidence>
<keyword evidence="13" id="KW-1185">Reference proteome</keyword>
<dbReference type="EMBL" id="QXGA01000990">
    <property type="protein sequence ID" value="KAE9132778.1"/>
    <property type="molecule type" value="Genomic_DNA"/>
</dbReference>
<protein>
    <submittedName>
        <fullName evidence="9">Uncharacterized protein</fullName>
    </submittedName>
</protein>
<proteinExistence type="predicted"/>
<dbReference type="EMBL" id="QXFZ01001064">
    <property type="protein sequence ID" value="KAE9097853.1"/>
    <property type="molecule type" value="Genomic_DNA"/>
</dbReference>
<dbReference type="EMBL" id="QXFW01001072">
    <property type="protein sequence ID" value="KAE8997085.1"/>
    <property type="molecule type" value="Genomic_DNA"/>
</dbReference>
<dbReference type="Proteomes" id="UP000440732">
    <property type="component" value="Unassembled WGS sequence"/>
</dbReference>
<evidence type="ECO:0000313" key="19">
    <source>
        <dbReference type="Proteomes" id="UP000476176"/>
    </source>
</evidence>
<dbReference type="Proteomes" id="UP000429523">
    <property type="component" value="Unassembled WGS sequence"/>
</dbReference>
<evidence type="ECO:0000313" key="14">
    <source>
        <dbReference type="Proteomes" id="UP000437068"/>
    </source>
</evidence>
<evidence type="ECO:0000313" key="10">
    <source>
        <dbReference type="EMBL" id="KAE9299075.1"/>
    </source>
</evidence>
<evidence type="ECO:0000256" key="1">
    <source>
        <dbReference type="SAM" id="MobiDB-lite"/>
    </source>
</evidence>
<dbReference type="EMBL" id="QXGE01001025">
    <property type="protein sequence ID" value="KAE9299075.1"/>
    <property type="molecule type" value="Genomic_DNA"/>
</dbReference>
<dbReference type="Proteomes" id="UP000486351">
    <property type="component" value="Unassembled WGS sequence"/>
</dbReference>
<gene>
    <name evidence="10" type="ORF">PF001_g15610</name>
    <name evidence="9" type="ORF">PF002_g17556</name>
    <name evidence="8" type="ORF">PF004_g15665</name>
    <name evidence="7" type="ORF">PF005_g16175</name>
    <name evidence="6" type="ORF">PF006_g15193</name>
    <name evidence="5" type="ORF">PF007_g16470</name>
    <name evidence="11" type="ORF">PF008_g16196</name>
    <name evidence="2" type="ORF">PF009_g17592</name>
    <name evidence="4" type="ORF">PF010_g16083</name>
    <name evidence="3" type="ORF">PF011_g15636</name>
</gene>